<dbReference type="InterPro" id="IPR003557">
    <property type="entry name" value="Cyt_c_biogenesis_CcmC"/>
</dbReference>
<dbReference type="AlphaFoldDB" id="A0A5A7URZ6"/>
<dbReference type="OrthoDB" id="962403at2759"/>
<dbReference type="Pfam" id="PF01578">
    <property type="entry name" value="Cytochrom_C_asm"/>
    <property type="match status" value="1"/>
</dbReference>
<dbReference type="STRING" id="1194695.A0A5A7URZ6"/>
<keyword evidence="6 7" id="KW-0472">Membrane</keyword>
<dbReference type="GO" id="GO:0017004">
    <property type="term" value="P:cytochrome complex assembly"/>
    <property type="evidence" value="ECO:0007669"/>
    <property type="project" value="UniProtKB-KW"/>
</dbReference>
<dbReference type="InterPro" id="IPR045062">
    <property type="entry name" value="Cyt_c_biogenesis_CcsA/CcmC"/>
</dbReference>
<keyword evidence="4" id="KW-0201">Cytochrome c-type biogenesis</keyword>
<dbReference type="PANTHER" id="PTHR30071">
    <property type="entry name" value="HEME EXPORTER PROTEIN C"/>
    <property type="match status" value="1"/>
</dbReference>
<dbReference type="GO" id="GO:0005886">
    <property type="term" value="C:plasma membrane"/>
    <property type="evidence" value="ECO:0007669"/>
    <property type="project" value="TreeGrafter"/>
</dbReference>
<dbReference type="Proteomes" id="UP000321947">
    <property type="component" value="Unassembled WGS sequence"/>
</dbReference>
<dbReference type="GO" id="GO:0015232">
    <property type="term" value="F:heme transmembrane transporter activity"/>
    <property type="evidence" value="ECO:0007669"/>
    <property type="project" value="InterPro"/>
</dbReference>
<dbReference type="Proteomes" id="UP000321393">
    <property type="component" value="Unassembled WGS sequence"/>
</dbReference>
<comment type="subcellular location">
    <subcellularLocation>
        <location evidence="1">Membrane</location>
        <topology evidence="1">Multi-pass membrane protein</topology>
    </subcellularLocation>
</comment>
<dbReference type="PANTHER" id="PTHR30071:SF1">
    <property type="entry name" value="CYTOCHROME B_B6 PROTEIN-RELATED"/>
    <property type="match status" value="1"/>
</dbReference>
<sequence length="147" mass="16615">MWGTFWVWDARLTSVFISFLIYLGALHFQKLPVEPASISIRLGPIDIPIIKFSVNWWNTSHQPGSISGFEAIPSRSTIGISNRKNEETLFPYSHQSLDEQTADAFSFPSALALTLIHSSWPDELLCAYRFFAPLPLSLLLQDNTTQD</sequence>
<keyword evidence="3 7" id="KW-0812">Transmembrane</keyword>
<dbReference type="EMBL" id="SSTD01001877">
    <property type="protein sequence ID" value="TYK29169.1"/>
    <property type="molecule type" value="Genomic_DNA"/>
</dbReference>
<protein>
    <submittedName>
        <fullName evidence="9">Cytochrome c biogenesis C</fullName>
    </submittedName>
</protein>
<gene>
    <name evidence="10" type="ORF">E5676_scaffold120G003410</name>
    <name evidence="9" type="ORF">E6C27_scaffold186G00650</name>
</gene>
<evidence type="ECO:0000256" key="3">
    <source>
        <dbReference type="ARBA" id="ARBA00022692"/>
    </source>
</evidence>
<feature type="domain" description="Cytochrome c assembly protein" evidence="8">
    <location>
        <begin position="1"/>
        <end position="59"/>
    </location>
</feature>
<dbReference type="GO" id="GO:0020037">
    <property type="term" value="F:heme binding"/>
    <property type="evidence" value="ECO:0007669"/>
    <property type="project" value="InterPro"/>
</dbReference>
<evidence type="ECO:0000256" key="6">
    <source>
        <dbReference type="ARBA" id="ARBA00023136"/>
    </source>
</evidence>
<evidence type="ECO:0000313" key="11">
    <source>
        <dbReference type="Proteomes" id="UP000321393"/>
    </source>
</evidence>
<dbReference type="PRINTS" id="PR01386">
    <property type="entry name" value="CCMCBIOGNSIS"/>
</dbReference>
<proteinExistence type="inferred from homology"/>
<keyword evidence="5 7" id="KW-1133">Transmembrane helix</keyword>
<comment type="caution">
    <text evidence="9">The sequence shown here is derived from an EMBL/GenBank/DDBJ whole genome shotgun (WGS) entry which is preliminary data.</text>
</comment>
<evidence type="ECO:0000256" key="1">
    <source>
        <dbReference type="ARBA" id="ARBA00004141"/>
    </source>
</evidence>
<evidence type="ECO:0000313" key="9">
    <source>
        <dbReference type="EMBL" id="KAA0056345.1"/>
    </source>
</evidence>
<evidence type="ECO:0000256" key="4">
    <source>
        <dbReference type="ARBA" id="ARBA00022748"/>
    </source>
</evidence>
<reference evidence="11 12" key="1">
    <citation type="submission" date="2019-08" db="EMBL/GenBank/DDBJ databases">
        <title>Draft genome sequences of two oriental melons (Cucumis melo L. var makuwa).</title>
        <authorList>
            <person name="Kwon S.-Y."/>
        </authorList>
    </citation>
    <scope>NUCLEOTIDE SEQUENCE [LARGE SCALE GENOMIC DNA]</scope>
    <source>
        <strain evidence="12">cv. Chang Bougi</strain>
        <strain evidence="11">cv. SW 3</strain>
        <tissue evidence="9">Leaf</tissue>
    </source>
</reference>
<organism evidence="9 11">
    <name type="scientific">Cucumis melo var. makuwa</name>
    <name type="common">Oriental melon</name>
    <dbReference type="NCBI Taxonomy" id="1194695"/>
    <lineage>
        <taxon>Eukaryota</taxon>
        <taxon>Viridiplantae</taxon>
        <taxon>Streptophyta</taxon>
        <taxon>Embryophyta</taxon>
        <taxon>Tracheophyta</taxon>
        <taxon>Spermatophyta</taxon>
        <taxon>Magnoliopsida</taxon>
        <taxon>eudicotyledons</taxon>
        <taxon>Gunneridae</taxon>
        <taxon>Pentapetalae</taxon>
        <taxon>rosids</taxon>
        <taxon>fabids</taxon>
        <taxon>Cucurbitales</taxon>
        <taxon>Cucurbitaceae</taxon>
        <taxon>Benincaseae</taxon>
        <taxon>Cucumis</taxon>
    </lineage>
</organism>
<evidence type="ECO:0000256" key="5">
    <source>
        <dbReference type="ARBA" id="ARBA00022989"/>
    </source>
</evidence>
<dbReference type="EMBL" id="SSTE01007511">
    <property type="protein sequence ID" value="KAA0056345.1"/>
    <property type="molecule type" value="Genomic_DNA"/>
</dbReference>
<dbReference type="InterPro" id="IPR002541">
    <property type="entry name" value="Cyt_c_assembly"/>
</dbReference>
<comment type="similarity">
    <text evidence="2">Belongs to the CcmC/CycZ/HelC family.</text>
</comment>
<evidence type="ECO:0000313" key="12">
    <source>
        <dbReference type="Proteomes" id="UP000321947"/>
    </source>
</evidence>
<evidence type="ECO:0000256" key="7">
    <source>
        <dbReference type="SAM" id="Phobius"/>
    </source>
</evidence>
<evidence type="ECO:0000256" key="2">
    <source>
        <dbReference type="ARBA" id="ARBA00005840"/>
    </source>
</evidence>
<accession>A0A5A7URZ6</accession>
<evidence type="ECO:0000259" key="8">
    <source>
        <dbReference type="Pfam" id="PF01578"/>
    </source>
</evidence>
<name>A0A5A7URZ6_CUCMM</name>
<feature type="transmembrane region" description="Helical" evidence="7">
    <location>
        <begin position="6"/>
        <end position="25"/>
    </location>
</feature>
<evidence type="ECO:0000313" key="10">
    <source>
        <dbReference type="EMBL" id="TYK29169.1"/>
    </source>
</evidence>